<feature type="region of interest" description="Disordered" evidence="1">
    <location>
        <begin position="77"/>
        <end position="97"/>
    </location>
</feature>
<comment type="caution">
    <text evidence="2">The sequence shown here is derived from an EMBL/GenBank/DDBJ whole genome shotgun (WGS) entry which is preliminary data.</text>
</comment>
<organism evidence="2 3">
    <name type="scientific">Plakobranchus ocellatus</name>
    <dbReference type="NCBI Taxonomy" id="259542"/>
    <lineage>
        <taxon>Eukaryota</taxon>
        <taxon>Metazoa</taxon>
        <taxon>Spiralia</taxon>
        <taxon>Lophotrochozoa</taxon>
        <taxon>Mollusca</taxon>
        <taxon>Gastropoda</taxon>
        <taxon>Heterobranchia</taxon>
        <taxon>Euthyneura</taxon>
        <taxon>Panpulmonata</taxon>
        <taxon>Sacoglossa</taxon>
        <taxon>Placobranchoidea</taxon>
        <taxon>Plakobranchidae</taxon>
        <taxon>Plakobranchus</taxon>
    </lineage>
</organism>
<dbReference type="Proteomes" id="UP000735302">
    <property type="component" value="Unassembled WGS sequence"/>
</dbReference>
<feature type="compositionally biased region" description="Basic and acidic residues" evidence="1">
    <location>
        <begin position="86"/>
        <end position="97"/>
    </location>
</feature>
<gene>
    <name evidence="2" type="ORF">PoB_005500800</name>
</gene>
<evidence type="ECO:0000313" key="2">
    <source>
        <dbReference type="EMBL" id="GFO28503.1"/>
    </source>
</evidence>
<dbReference type="AlphaFoldDB" id="A0AAV4CAH2"/>
<evidence type="ECO:0000313" key="3">
    <source>
        <dbReference type="Proteomes" id="UP000735302"/>
    </source>
</evidence>
<dbReference type="EMBL" id="BLXT01006043">
    <property type="protein sequence ID" value="GFO28503.1"/>
    <property type="molecule type" value="Genomic_DNA"/>
</dbReference>
<name>A0AAV4CAH2_9GAST</name>
<reference evidence="2 3" key="1">
    <citation type="journal article" date="2021" name="Elife">
        <title>Chloroplast acquisition without the gene transfer in kleptoplastic sea slugs, Plakobranchus ocellatus.</title>
        <authorList>
            <person name="Maeda T."/>
            <person name="Takahashi S."/>
            <person name="Yoshida T."/>
            <person name="Shimamura S."/>
            <person name="Takaki Y."/>
            <person name="Nagai Y."/>
            <person name="Toyoda A."/>
            <person name="Suzuki Y."/>
            <person name="Arimoto A."/>
            <person name="Ishii H."/>
            <person name="Satoh N."/>
            <person name="Nishiyama T."/>
            <person name="Hasebe M."/>
            <person name="Maruyama T."/>
            <person name="Minagawa J."/>
            <person name="Obokata J."/>
            <person name="Shigenobu S."/>
        </authorList>
    </citation>
    <scope>NUCLEOTIDE SEQUENCE [LARGE SCALE GENOMIC DNA]</scope>
</reference>
<accession>A0AAV4CAH2</accession>
<protein>
    <submittedName>
        <fullName evidence="2">Uncharacterized protein</fullName>
    </submittedName>
</protein>
<proteinExistence type="predicted"/>
<keyword evidence="3" id="KW-1185">Reference proteome</keyword>
<sequence length="97" mass="10617">MPSVSRSHTVAGLGGAKAYEAVLHLQDYSLSQYLLETITVALAFTSVRALDITLSGTTYTEKKICTTKPQTQLLIFQPTQSKQKGKFHDSSEKPKSV</sequence>
<evidence type="ECO:0000256" key="1">
    <source>
        <dbReference type="SAM" id="MobiDB-lite"/>
    </source>
</evidence>